<feature type="transmembrane region" description="Helical" evidence="7">
    <location>
        <begin position="207"/>
        <end position="232"/>
    </location>
</feature>
<evidence type="ECO:0000256" key="6">
    <source>
        <dbReference type="ARBA" id="ARBA00023136"/>
    </source>
</evidence>
<dbReference type="PANTHER" id="PTHR43227:SF11">
    <property type="entry name" value="BLL4140 PROTEIN"/>
    <property type="match status" value="1"/>
</dbReference>
<evidence type="ECO:0000256" key="3">
    <source>
        <dbReference type="ARBA" id="ARBA00022475"/>
    </source>
</evidence>
<proteinExistence type="inferred from homology"/>
<dbReference type="Proteomes" id="UP000823863">
    <property type="component" value="Unassembled WGS sequence"/>
</dbReference>
<protein>
    <submittedName>
        <fullName evidence="9">Sugar ABC transporter permease</fullName>
    </submittedName>
</protein>
<keyword evidence="3" id="KW-1003">Cell membrane</keyword>
<dbReference type="Gene3D" id="1.10.3720.10">
    <property type="entry name" value="MetI-like"/>
    <property type="match status" value="1"/>
</dbReference>
<dbReference type="EMBL" id="DWWB01000077">
    <property type="protein sequence ID" value="HJC67668.1"/>
    <property type="molecule type" value="Genomic_DNA"/>
</dbReference>
<dbReference type="InterPro" id="IPR050809">
    <property type="entry name" value="UgpAE/MalFG_permease"/>
</dbReference>
<evidence type="ECO:0000259" key="8">
    <source>
        <dbReference type="PROSITE" id="PS50928"/>
    </source>
</evidence>
<feature type="transmembrane region" description="Helical" evidence="7">
    <location>
        <begin position="273"/>
        <end position="297"/>
    </location>
</feature>
<evidence type="ECO:0000256" key="4">
    <source>
        <dbReference type="ARBA" id="ARBA00022692"/>
    </source>
</evidence>
<feature type="transmembrane region" description="Helical" evidence="7">
    <location>
        <begin position="111"/>
        <end position="132"/>
    </location>
</feature>
<feature type="transmembrane region" description="Helical" evidence="7">
    <location>
        <begin position="20"/>
        <end position="39"/>
    </location>
</feature>
<accession>A0A9D2PUR2</accession>
<keyword evidence="4 7" id="KW-0812">Transmembrane</keyword>
<dbReference type="SUPFAM" id="SSF161098">
    <property type="entry name" value="MetI-like"/>
    <property type="match status" value="1"/>
</dbReference>
<feature type="transmembrane region" description="Helical" evidence="7">
    <location>
        <begin position="78"/>
        <end position="99"/>
    </location>
</feature>
<evidence type="ECO:0000256" key="5">
    <source>
        <dbReference type="ARBA" id="ARBA00022989"/>
    </source>
</evidence>
<dbReference type="PANTHER" id="PTHR43227">
    <property type="entry name" value="BLL4140 PROTEIN"/>
    <property type="match status" value="1"/>
</dbReference>
<evidence type="ECO:0000256" key="7">
    <source>
        <dbReference type="RuleBase" id="RU363032"/>
    </source>
</evidence>
<dbReference type="PROSITE" id="PS50928">
    <property type="entry name" value="ABC_TM1"/>
    <property type="match status" value="1"/>
</dbReference>
<keyword evidence="2 7" id="KW-0813">Transport</keyword>
<dbReference type="GO" id="GO:0005886">
    <property type="term" value="C:plasma membrane"/>
    <property type="evidence" value="ECO:0007669"/>
    <property type="project" value="UniProtKB-SubCell"/>
</dbReference>
<dbReference type="AlphaFoldDB" id="A0A9D2PUR2"/>
<evidence type="ECO:0000256" key="2">
    <source>
        <dbReference type="ARBA" id="ARBA00022448"/>
    </source>
</evidence>
<feature type="transmembrane region" description="Helical" evidence="7">
    <location>
        <begin position="160"/>
        <end position="186"/>
    </location>
</feature>
<name>A0A9D2PUR2_9FIRM</name>
<sequence length="306" mass="34279">MKKRGVLSQLKREKVSYLMLLPNVIMFLIFTVYPILWAMRYMFYDYKGYGEARFVGLENFERVLTRDTVFWNSVVNTFVYVGGKLIITLPIAFLIAVLVHKSSRKNAVVQSVIFTPTIMSSAVMALIFYLIFNTYNGSVNKILMSAGLIKQNVNWLGVNYAMLTVIIIAVWGAIGNYMVYFIAGLTGISDDIYESAKIDGANETQSLFYITIPMLAPIIKMILMLALVVSFLDMQSILVLTEGGPMNATNVMFLYIYQLFFPVTSGSTVPQEFGYGAAVSVVAALIVGAVTLFYLFLARKLDKVME</sequence>
<dbReference type="Pfam" id="PF00528">
    <property type="entry name" value="BPD_transp_1"/>
    <property type="match status" value="1"/>
</dbReference>
<evidence type="ECO:0000313" key="9">
    <source>
        <dbReference type="EMBL" id="HJC67668.1"/>
    </source>
</evidence>
<evidence type="ECO:0000313" key="10">
    <source>
        <dbReference type="Proteomes" id="UP000823863"/>
    </source>
</evidence>
<dbReference type="InterPro" id="IPR000515">
    <property type="entry name" value="MetI-like"/>
</dbReference>
<keyword evidence="6 7" id="KW-0472">Membrane</keyword>
<dbReference type="CDD" id="cd06261">
    <property type="entry name" value="TM_PBP2"/>
    <property type="match status" value="1"/>
</dbReference>
<reference evidence="9" key="1">
    <citation type="journal article" date="2021" name="PeerJ">
        <title>Extensive microbial diversity within the chicken gut microbiome revealed by metagenomics and culture.</title>
        <authorList>
            <person name="Gilroy R."/>
            <person name="Ravi A."/>
            <person name="Getino M."/>
            <person name="Pursley I."/>
            <person name="Horton D.L."/>
            <person name="Alikhan N.F."/>
            <person name="Baker D."/>
            <person name="Gharbi K."/>
            <person name="Hall N."/>
            <person name="Watson M."/>
            <person name="Adriaenssens E.M."/>
            <person name="Foster-Nyarko E."/>
            <person name="Jarju S."/>
            <person name="Secka A."/>
            <person name="Antonio M."/>
            <person name="Oren A."/>
            <person name="Chaudhuri R.R."/>
            <person name="La Ragione R."/>
            <person name="Hildebrand F."/>
            <person name="Pallen M.J."/>
        </authorList>
    </citation>
    <scope>NUCLEOTIDE SEQUENCE</scope>
    <source>
        <strain evidence="9">CHK198-12963</strain>
    </source>
</reference>
<reference evidence="9" key="2">
    <citation type="submission" date="2021-04" db="EMBL/GenBank/DDBJ databases">
        <authorList>
            <person name="Gilroy R."/>
        </authorList>
    </citation>
    <scope>NUCLEOTIDE SEQUENCE</scope>
    <source>
        <strain evidence="9">CHK198-12963</strain>
    </source>
</reference>
<comment type="similarity">
    <text evidence="7">Belongs to the binding-protein-dependent transport system permease family.</text>
</comment>
<feature type="domain" description="ABC transmembrane type-1" evidence="8">
    <location>
        <begin position="74"/>
        <end position="294"/>
    </location>
</feature>
<dbReference type="GO" id="GO:0055085">
    <property type="term" value="P:transmembrane transport"/>
    <property type="evidence" value="ECO:0007669"/>
    <property type="project" value="InterPro"/>
</dbReference>
<keyword evidence="5 7" id="KW-1133">Transmembrane helix</keyword>
<gene>
    <name evidence="9" type="ORF">H9931_13310</name>
</gene>
<comment type="subcellular location">
    <subcellularLocation>
        <location evidence="1 7">Cell membrane</location>
        <topology evidence="1 7">Multi-pass membrane protein</topology>
    </subcellularLocation>
</comment>
<dbReference type="InterPro" id="IPR035906">
    <property type="entry name" value="MetI-like_sf"/>
</dbReference>
<comment type="caution">
    <text evidence="9">The sequence shown here is derived from an EMBL/GenBank/DDBJ whole genome shotgun (WGS) entry which is preliminary data.</text>
</comment>
<evidence type="ECO:0000256" key="1">
    <source>
        <dbReference type="ARBA" id="ARBA00004651"/>
    </source>
</evidence>
<organism evidence="9 10">
    <name type="scientific">Candidatus Enterocloster excrementigallinarum</name>
    <dbReference type="NCBI Taxonomy" id="2838558"/>
    <lineage>
        <taxon>Bacteria</taxon>
        <taxon>Bacillati</taxon>
        <taxon>Bacillota</taxon>
        <taxon>Clostridia</taxon>
        <taxon>Lachnospirales</taxon>
        <taxon>Lachnospiraceae</taxon>
        <taxon>Enterocloster</taxon>
    </lineage>
</organism>